<gene>
    <name evidence="2" type="ORF">ACJIZ3_023955</name>
</gene>
<proteinExistence type="predicted"/>
<evidence type="ECO:0000313" key="2">
    <source>
        <dbReference type="EMBL" id="KAL3839364.1"/>
    </source>
</evidence>
<dbReference type="EMBL" id="JBJXBP010000003">
    <property type="protein sequence ID" value="KAL3839364.1"/>
    <property type="molecule type" value="Genomic_DNA"/>
</dbReference>
<dbReference type="Proteomes" id="UP001634393">
    <property type="component" value="Unassembled WGS sequence"/>
</dbReference>
<sequence length="134" mass="15637">MLAEHFGSIGLRKVWLLIGRNSNWNFEKKKHNTTIFSYPILELFSPCLLVKCRGERDRRERSKERGRDRDERESGRHRNVGLEVENENTGTEREANVMSIMIQTENMNGNVITAAGIEVEYAPNFCRHHENCVF</sequence>
<organism evidence="2 3">
    <name type="scientific">Penstemon smallii</name>
    <dbReference type="NCBI Taxonomy" id="265156"/>
    <lineage>
        <taxon>Eukaryota</taxon>
        <taxon>Viridiplantae</taxon>
        <taxon>Streptophyta</taxon>
        <taxon>Embryophyta</taxon>
        <taxon>Tracheophyta</taxon>
        <taxon>Spermatophyta</taxon>
        <taxon>Magnoliopsida</taxon>
        <taxon>eudicotyledons</taxon>
        <taxon>Gunneridae</taxon>
        <taxon>Pentapetalae</taxon>
        <taxon>asterids</taxon>
        <taxon>lamiids</taxon>
        <taxon>Lamiales</taxon>
        <taxon>Plantaginaceae</taxon>
        <taxon>Cheloneae</taxon>
        <taxon>Penstemon</taxon>
    </lineage>
</organism>
<feature type="region of interest" description="Disordered" evidence="1">
    <location>
        <begin position="55"/>
        <end position="91"/>
    </location>
</feature>
<feature type="compositionally biased region" description="Basic and acidic residues" evidence="1">
    <location>
        <begin position="55"/>
        <end position="76"/>
    </location>
</feature>
<keyword evidence="3" id="KW-1185">Reference proteome</keyword>
<accession>A0ABD3TQH8</accession>
<comment type="caution">
    <text evidence="2">The sequence shown here is derived from an EMBL/GenBank/DDBJ whole genome shotgun (WGS) entry which is preliminary data.</text>
</comment>
<evidence type="ECO:0000313" key="3">
    <source>
        <dbReference type="Proteomes" id="UP001634393"/>
    </source>
</evidence>
<dbReference type="AlphaFoldDB" id="A0ABD3TQH8"/>
<evidence type="ECO:0000256" key="1">
    <source>
        <dbReference type="SAM" id="MobiDB-lite"/>
    </source>
</evidence>
<protein>
    <submittedName>
        <fullName evidence="2">Uncharacterized protein</fullName>
    </submittedName>
</protein>
<reference evidence="2 3" key="1">
    <citation type="submission" date="2024-12" db="EMBL/GenBank/DDBJ databases">
        <title>The unique morphological basis and parallel evolutionary history of personate flowers in Penstemon.</title>
        <authorList>
            <person name="Depatie T.H."/>
            <person name="Wessinger C.A."/>
        </authorList>
    </citation>
    <scope>NUCLEOTIDE SEQUENCE [LARGE SCALE GENOMIC DNA]</scope>
    <source>
        <strain evidence="2">WTNN_2</strain>
        <tissue evidence="2">Leaf</tissue>
    </source>
</reference>
<name>A0ABD3TQH8_9LAMI</name>